<dbReference type="Gene3D" id="3.30.110.40">
    <property type="entry name" value="TusA-like domain"/>
    <property type="match status" value="1"/>
</dbReference>
<evidence type="ECO:0000259" key="2">
    <source>
        <dbReference type="Pfam" id="PF01206"/>
    </source>
</evidence>
<evidence type="ECO:0000313" key="3">
    <source>
        <dbReference type="EMBL" id="TFW70294.1"/>
    </source>
</evidence>
<dbReference type="SUPFAM" id="SSF64307">
    <property type="entry name" value="SirA-like"/>
    <property type="match status" value="1"/>
</dbReference>
<dbReference type="EMBL" id="PQVH01000013">
    <property type="protein sequence ID" value="TFW70294.1"/>
    <property type="molecule type" value="Genomic_DNA"/>
</dbReference>
<dbReference type="AlphaFoldDB" id="A0A4Y9VNJ7"/>
<evidence type="ECO:0000313" key="4">
    <source>
        <dbReference type="Proteomes" id="UP000297706"/>
    </source>
</evidence>
<sequence length="76" mass="8720">MTINFDTVLDVRHEDSPIPTIRTKEVLDALPNGQVLKVITNKESSVRNIRTLVANNPFTLLHELKNAEDFLFFIQK</sequence>
<evidence type="ECO:0000256" key="1">
    <source>
        <dbReference type="ARBA" id="ARBA00008984"/>
    </source>
</evidence>
<accession>A0A4Y9VNJ7</accession>
<dbReference type="GO" id="GO:0016740">
    <property type="term" value="F:transferase activity"/>
    <property type="evidence" value="ECO:0007669"/>
    <property type="project" value="UniProtKB-KW"/>
</dbReference>
<name>A0A4Y9VNJ7_9PROT</name>
<dbReference type="InterPro" id="IPR036868">
    <property type="entry name" value="TusA-like_sf"/>
</dbReference>
<organism evidence="3 4">
    <name type="scientific">Methylotenera oryzisoli</name>
    <dbReference type="NCBI Taxonomy" id="2080758"/>
    <lineage>
        <taxon>Bacteria</taxon>
        <taxon>Pseudomonadati</taxon>
        <taxon>Pseudomonadota</taxon>
        <taxon>Betaproteobacteria</taxon>
        <taxon>Nitrosomonadales</taxon>
        <taxon>Methylophilaceae</taxon>
        <taxon>Methylotenera</taxon>
    </lineage>
</organism>
<reference evidence="3 4" key="1">
    <citation type="submission" date="2018-02" db="EMBL/GenBank/DDBJ databases">
        <title>A novel lanthanide dependent methylotroph, Methylotenera sp. La3113.</title>
        <authorList>
            <person name="Lv H."/>
            <person name="Tani A."/>
        </authorList>
    </citation>
    <scope>NUCLEOTIDE SEQUENCE [LARGE SCALE GENOMIC DNA]</scope>
    <source>
        <strain evidence="3 4">La3113</strain>
    </source>
</reference>
<comment type="caution">
    <text evidence="3">The sequence shown here is derived from an EMBL/GenBank/DDBJ whole genome shotgun (WGS) entry which is preliminary data.</text>
</comment>
<dbReference type="Pfam" id="PF01206">
    <property type="entry name" value="TusA"/>
    <property type="match status" value="1"/>
</dbReference>
<gene>
    <name evidence="3" type="ORF">C3Y98_10485</name>
</gene>
<protein>
    <submittedName>
        <fullName evidence="3">Sulfurtransferase TusA family protein</fullName>
    </submittedName>
</protein>
<comment type="similarity">
    <text evidence="1">Belongs to the sulfur carrier protein TusA family.</text>
</comment>
<dbReference type="PANTHER" id="PTHR33279:SF2">
    <property type="entry name" value="SULFUR CARRIER PROTEIN TUSA"/>
    <property type="match status" value="1"/>
</dbReference>
<dbReference type="OrthoDB" id="9797551at2"/>
<dbReference type="Proteomes" id="UP000297706">
    <property type="component" value="Unassembled WGS sequence"/>
</dbReference>
<dbReference type="PANTHER" id="PTHR33279">
    <property type="entry name" value="SULFUR CARRIER PROTEIN YEDF-RELATED"/>
    <property type="match status" value="1"/>
</dbReference>
<keyword evidence="3" id="KW-0808">Transferase</keyword>
<dbReference type="RefSeq" id="WP_135278539.1">
    <property type="nucleotide sequence ID" value="NZ_PQVH01000013.1"/>
</dbReference>
<keyword evidence="4" id="KW-1185">Reference proteome</keyword>
<feature type="domain" description="UPF0033" evidence="2">
    <location>
        <begin position="8"/>
        <end position="76"/>
    </location>
</feature>
<dbReference type="CDD" id="cd00291">
    <property type="entry name" value="SirA_YedF_YeeD"/>
    <property type="match status" value="1"/>
</dbReference>
<proteinExistence type="inferred from homology"/>
<dbReference type="InterPro" id="IPR001455">
    <property type="entry name" value="TusA-like"/>
</dbReference>